<dbReference type="PANTHER" id="PTHR36925">
    <property type="entry name" value="COBALT-PRECORRIN-6A REDUCTASE"/>
    <property type="match status" value="1"/>
</dbReference>
<evidence type="ECO:0000313" key="4">
    <source>
        <dbReference type="EMBL" id="SDB52960.1"/>
    </source>
</evidence>
<reference evidence="4 5" key="1">
    <citation type="submission" date="2016-10" db="EMBL/GenBank/DDBJ databases">
        <authorList>
            <person name="de Groot N.N."/>
        </authorList>
    </citation>
    <scope>NUCLEOTIDE SEQUENCE [LARGE SCALE GENOMIC DNA]</scope>
    <source>
        <strain evidence="4 5">ATCC 35022</strain>
    </source>
</reference>
<evidence type="ECO:0000256" key="3">
    <source>
        <dbReference type="ARBA" id="ARBA00023002"/>
    </source>
</evidence>
<dbReference type="InterPro" id="IPR003723">
    <property type="entry name" value="Precorrin-6x_reduct"/>
</dbReference>
<dbReference type="AlphaFoldDB" id="A0A1G6E6L4"/>
<organism evidence="4 5">
    <name type="scientific">Bauldia litoralis</name>
    <dbReference type="NCBI Taxonomy" id="665467"/>
    <lineage>
        <taxon>Bacteria</taxon>
        <taxon>Pseudomonadati</taxon>
        <taxon>Pseudomonadota</taxon>
        <taxon>Alphaproteobacteria</taxon>
        <taxon>Hyphomicrobiales</taxon>
        <taxon>Kaistiaceae</taxon>
        <taxon>Bauldia</taxon>
    </lineage>
</organism>
<name>A0A1G6E6L4_9HYPH</name>
<dbReference type="PANTHER" id="PTHR36925:SF1">
    <property type="entry name" value="COBALT-PRECORRIN-6A REDUCTASE"/>
    <property type="match status" value="1"/>
</dbReference>
<dbReference type="NCBIfam" id="TIGR00715">
    <property type="entry name" value="precor6x_red"/>
    <property type="match status" value="1"/>
</dbReference>
<keyword evidence="3" id="KW-0560">Oxidoreductase</keyword>
<keyword evidence="2" id="KW-0169">Cobalamin biosynthesis</keyword>
<dbReference type="Pfam" id="PF02571">
    <property type="entry name" value="CbiJ"/>
    <property type="match status" value="1"/>
</dbReference>
<accession>A0A1G6E6L4</accession>
<gene>
    <name evidence="4" type="ORF">SAMN02982931_04181</name>
</gene>
<dbReference type="EMBL" id="FMXQ01000010">
    <property type="protein sequence ID" value="SDB52960.1"/>
    <property type="molecule type" value="Genomic_DNA"/>
</dbReference>
<keyword evidence="5" id="KW-1185">Reference proteome</keyword>
<protein>
    <submittedName>
        <fullName evidence="4">Precorrin-6A reductase</fullName>
    </submittedName>
</protein>
<dbReference type="NCBIfam" id="NF005968">
    <property type="entry name" value="PRK08057.1-2"/>
    <property type="match status" value="1"/>
</dbReference>
<dbReference type="GO" id="GO:0009236">
    <property type="term" value="P:cobalamin biosynthetic process"/>
    <property type="evidence" value="ECO:0007669"/>
    <property type="project" value="UniProtKB-UniPathway"/>
</dbReference>
<evidence type="ECO:0000313" key="5">
    <source>
        <dbReference type="Proteomes" id="UP000199071"/>
    </source>
</evidence>
<dbReference type="UniPathway" id="UPA00148"/>
<sequence>MLVLVLGGTTEAGQIGRALAAADVPGVISYAGRTAAPTAQPMPTRTGGFGGVDGLAEYLRQEGITHVIDATHPFASQISKNAVDACARTGTPLIAFSREPWVAGPGDNWQHVGTVEQAAAALPDRPARIFLAIGKQYLQPFAVRLQHFYLLRLVDPPATTLALPDAEIVLARGPFTVEGDLALLRHHRITLIVARNAGGEGSRAKIEAARALSLPVIMIGRPQIDPPGLAERRTAQSVDEVMRWLDQSARLGV</sequence>
<evidence type="ECO:0000256" key="1">
    <source>
        <dbReference type="ARBA" id="ARBA00004953"/>
    </source>
</evidence>
<evidence type="ECO:0000256" key="2">
    <source>
        <dbReference type="ARBA" id="ARBA00022573"/>
    </source>
</evidence>
<proteinExistence type="predicted"/>
<dbReference type="GO" id="GO:0016994">
    <property type="term" value="F:precorrin-6A reductase activity"/>
    <property type="evidence" value="ECO:0007669"/>
    <property type="project" value="InterPro"/>
</dbReference>
<comment type="pathway">
    <text evidence="1">Cofactor biosynthesis; adenosylcobalamin biosynthesis.</text>
</comment>
<dbReference type="STRING" id="665467.SAMN02982931_04181"/>
<dbReference type="Proteomes" id="UP000199071">
    <property type="component" value="Unassembled WGS sequence"/>
</dbReference>
<dbReference type="PROSITE" id="PS51014">
    <property type="entry name" value="COBK_CBIJ"/>
    <property type="match status" value="1"/>
</dbReference>